<proteinExistence type="predicted"/>
<dbReference type="Proteomes" id="UP000515160">
    <property type="component" value="Chromosome 3"/>
</dbReference>
<dbReference type="OrthoDB" id="7836614at2759"/>
<reference evidence="2" key="1">
    <citation type="submission" date="2025-08" db="UniProtKB">
        <authorList>
            <consortium name="RefSeq"/>
        </authorList>
    </citation>
    <scope>IDENTIFICATION</scope>
    <source>
        <strain evidence="2">15112-1751.03</strain>
        <tissue evidence="2">Whole Adult</tissue>
    </source>
</reference>
<evidence type="ECO:0000313" key="2">
    <source>
        <dbReference type="RefSeq" id="XP_051861376.1"/>
    </source>
</evidence>
<dbReference type="RefSeq" id="XP_051861376.1">
    <property type="nucleotide sequence ID" value="XM_052005416.1"/>
</dbReference>
<organism evidence="1 2">
    <name type="scientific">Drosophila albomicans</name>
    <name type="common">Fruit fly</name>
    <dbReference type="NCBI Taxonomy" id="7291"/>
    <lineage>
        <taxon>Eukaryota</taxon>
        <taxon>Metazoa</taxon>
        <taxon>Ecdysozoa</taxon>
        <taxon>Arthropoda</taxon>
        <taxon>Hexapoda</taxon>
        <taxon>Insecta</taxon>
        <taxon>Pterygota</taxon>
        <taxon>Neoptera</taxon>
        <taxon>Endopterygota</taxon>
        <taxon>Diptera</taxon>
        <taxon>Brachycera</taxon>
        <taxon>Muscomorpha</taxon>
        <taxon>Ephydroidea</taxon>
        <taxon>Drosophilidae</taxon>
        <taxon>Drosophila</taxon>
    </lineage>
</organism>
<protein>
    <submittedName>
        <fullName evidence="2">Uncharacterized protein LOC127565689</fullName>
    </submittedName>
</protein>
<name>A0A9C6SX54_DROAB</name>
<dbReference type="GeneID" id="127565689"/>
<evidence type="ECO:0000313" key="1">
    <source>
        <dbReference type="Proteomes" id="UP000515160"/>
    </source>
</evidence>
<gene>
    <name evidence="2" type="primary">LOC127565689</name>
</gene>
<accession>A0A9C6SX54</accession>
<dbReference type="AlphaFoldDB" id="A0A9C6SX54"/>
<keyword evidence="1" id="KW-1185">Reference proteome</keyword>
<sequence length="80" mass="9439">MTNIGCVAKLLANFEMNSCYWVERVNPNWHQARLVPKTLLNEKSRDNYTVRKPESERNSRMLSPSLRKSLLRRVQKFSSN</sequence>